<dbReference type="AlphaFoldDB" id="A0A4S4AQ75"/>
<accession>A0A4S4AQ75</accession>
<organism evidence="1 2">
    <name type="scientific">Pseudothauera nasutitermitis</name>
    <dbReference type="NCBI Taxonomy" id="2565930"/>
    <lineage>
        <taxon>Bacteria</taxon>
        <taxon>Pseudomonadati</taxon>
        <taxon>Pseudomonadota</taxon>
        <taxon>Betaproteobacteria</taxon>
        <taxon>Rhodocyclales</taxon>
        <taxon>Zoogloeaceae</taxon>
        <taxon>Pseudothauera</taxon>
    </lineage>
</organism>
<dbReference type="RefSeq" id="WP_136349898.1">
    <property type="nucleotide sequence ID" value="NZ_SSOC01000008.1"/>
</dbReference>
<sequence>MCVVVAAGQLLSAAPLARGVTGRNRGESLLALSAYNRVIEEVFKLGERYERSFTPIGRWRGDRRLAPPRASGKAANDSGLQFSDSYQFASSRRRLIRLKQK</sequence>
<evidence type="ECO:0000313" key="1">
    <source>
        <dbReference type="EMBL" id="THF61813.1"/>
    </source>
</evidence>
<name>A0A4S4AQ75_9RHOO</name>
<keyword evidence="2" id="KW-1185">Reference proteome</keyword>
<gene>
    <name evidence="1" type="ORF">E6C76_19320</name>
</gene>
<dbReference type="Proteomes" id="UP000308430">
    <property type="component" value="Unassembled WGS sequence"/>
</dbReference>
<proteinExistence type="predicted"/>
<evidence type="ECO:0000313" key="2">
    <source>
        <dbReference type="Proteomes" id="UP000308430"/>
    </source>
</evidence>
<comment type="caution">
    <text evidence="1">The sequence shown here is derived from an EMBL/GenBank/DDBJ whole genome shotgun (WGS) entry which is preliminary data.</text>
</comment>
<dbReference type="EMBL" id="SSOC01000008">
    <property type="protein sequence ID" value="THF61813.1"/>
    <property type="molecule type" value="Genomic_DNA"/>
</dbReference>
<protein>
    <submittedName>
        <fullName evidence="1">Uncharacterized protein</fullName>
    </submittedName>
</protein>
<reference evidence="1 2" key="1">
    <citation type="submission" date="2019-04" db="EMBL/GenBank/DDBJ databases">
        <title>Azoarcus nasutitermitis sp. nov. isolated from termite nest.</title>
        <authorList>
            <person name="Lin S.-Y."/>
            <person name="Hameed A."/>
            <person name="Hsu Y.-H."/>
            <person name="Young C.-C."/>
        </authorList>
    </citation>
    <scope>NUCLEOTIDE SEQUENCE [LARGE SCALE GENOMIC DNA]</scope>
    <source>
        <strain evidence="1 2">CC-YHH838</strain>
    </source>
</reference>